<dbReference type="PANTHER" id="PTHR43877">
    <property type="entry name" value="AMINOALKYLPHOSPHONATE N-ACETYLTRANSFERASE-RELATED-RELATED"/>
    <property type="match status" value="1"/>
</dbReference>
<dbReference type="Pfam" id="PF00583">
    <property type="entry name" value="Acetyltransf_1"/>
    <property type="match status" value="1"/>
</dbReference>
<accession>A0A2A9EWL9</accession>
<evidence type="ECO:0000259" key="3">
    <source>
        <dbReference type="PROSITE" id="PS51186"/>
    </source>
</evidence>
<comment type="caution">
    <text evidence="4">The sequence shown here is derived from an EMBL/GenBank/DDBJ whole genome shotgun (WGS) entry which is preliminary data.</text>
</comment>
<dbReference type="SUPFAM" id="SSF55729">
    <property type="entry name" value="Acyl-CoA N-acyltransferases (Nat)"/>
    <property type="match status" value="1"/>
</dbReference>
<keyword evidence="1" id="KW-0808">Transferase</keyword>
<evidence type="ECO:0000256" key="1">
    <source>
        <dbReference type="ARBA" id="ARBA00022679"/>
    </source>
</evidence>
<evidence type="ECO:0000313" key="5">
    <source>
        <dbReference type="Proteomes" id="UP000224130"/>
    </source>
</evidence>
<gene>
    <name evidence="4" type="ORF">ATJ88_1653</name>
</gene>
<dbReference type="InterPro" id="IPR050832">
    <property type="entry name" value="Bact_Acetyltransf"/>
</dbReference>
<feature type="domain" description="N-acetyltransferase" evidence="3">
    <location>
        <begin position="13"/>
        <end position="177"/>
    </location>
</feature>
<dbReference type="PANTHER" id="PTHR43877:SF2">
    <property type="entry name" value="AMINOALKYLPHOSPHONATE N-ACETYLTRANSFERASE-RELATED"/>
    <property type="match status" value="1"/>
</dbReference>
<dbReference type="CDD" id="cd04301">
    <property type="entry name" value="NAT_SF"/>
    <property type="match status" value="1"/>
</dbReference>
<name>A0A2A9EWL9_9MICO</name>
<dbReference type="EMBL" id="PDJJ01000001">
    <property type="protein sequence ID" value="PFG42976.1"/>
    <property type="molecule type" value="Genomic_DNA"/>
</dbReference>
<dbReference type="AlphaFoldDB" id="A0A2A9EWL9"/>
<dbReference type="Proteomes" id="UP000224130">
    <property type="component" value="Unassembled WGS sequence"/>
</dbReference>
<dbReference type="GO" id="GO:0016747">
    <property type="term" value="F:acyltransferase activity, transferring groups other than amino-acyl groups"/>
    <property type="evidence" value="ECO:0007669"/>
    <property type="project" value="InterPro"/>
</dbReference>
<dbReference type="RefSeq" id="WP_170023566.1">
    <property type="nucleotide sequence ID" value="NZ_PDJJ01000001.1"/>
</dbReference>
<dbReference type="PROSITE" id="PS51186">
    <property type="entry name" value="GNAT"/>
    <property type="match status" value="1"/>
</dbReference>
<keyword evidence="4" id="KW-0687">Ribonucleoprotein</keyword>
<dbReference type="InterPro" id="IPR000182">
    <property type="entry name" value="GNAT_dom"/>
</dbReference>
<evidence type="ECO:0000313" key="4">
    <source>
        <dbReference type="EMBL" id="PFG42976.1"/>
    </source>
</evidence>
<dbReference type="InterPro" id="IPR016181">
    <property type="entry name" value="Acyl_CoA_acyltransferase"/>
</dbReference>
<evidence type="ECO:0000256" key="2">
    <source>
        <dbReference type="ARBA" id="ARBA00023315"/>
    </source>
</evidence>
<organism evidence="4 5">
    <name type="scientific">Isoptericola jiangsuensis</name>
    <dbReference type="NCBI Taxonomy" id="548579"/>
    <lineage>
        <taxon>Bacteria</taxon>
        <taxon>Bacillati</taxon>
        <taxon>Actinomycetota</taxon>
        <taxon>Actinomycetes</taxon>
        <taxon>Micrococcales</taxon>
        <taxon>Promicromonosporaceae</taxon>
        <taxon>Isoptericola</taxon>
    </lineage>
</organism>
<reference evidence="4 5" key="1">
    <citation type="submission" date="2017-10" db="EMBL/GenBank/DDBJ databases">
        <title>Sequencing the genomes of 1000 actinobacteria strains.</title>
        <authorList>
            <person name="Klenk H.-P."/>
        </authorList>
    </citation>
    <scope>NUCLEOTIDE SEQUENCE [LARGE SCALE GENOMIC DNA]</scope>
    <source>
        <strain evidence="4 5">DSM 21863</strain>
    </source>
</reference>
<sequence>MTAIPSPVAREEVRVRPRRPADVAPLGEVLAAQQPASGYPHRWPLPYPVAEFVVRADEEAAWVAEVAGRPVGHVSVTTVRDDRHGAIWSAGSGRPVAELGCVSVLFVAPDVQGRGVGGLLLDTAVAHLRSTGRTPVLDVDRHDGVAHAVYLHKGWRVVGEARFEWQHPGAPPARMLVLP</sequence>
<keyword evidence="2" id="KW-0012">Acyltransferase</keyword>
<dbReference type="Gene3D" id="3.40.630.30">
    <property type="match status" value="1"/>
</dbReference>
<dbReference type="GO" id="GO:0005840">
    <property type="term" value="C:ribosome"/>
    <property type="evidence" value="ECO:0007669"/>
    <property type="project" value="UniProtKB-KW"/>
</dbReference>
<proteinExistence type="predicted"/>
<protein>
    <submittedName>
        <fullName evidence="4">Ribosomal protein S18 acetylase RimI-like enzyme</fullName>
    </submittedName>
</protein>
<keyword evidence="5" id="KW-1185">Reference proteome</keyword>
<keyword evidence="4" id="KW-0689">Ribosomal protein</keyword>